<dbReference type="EMBL" id="NOXX01000220">
    <property type="protein sequence ID" value="OYQ40664.1"/>
    <property type="molecule type" value="Genomic_DNA"/>
</dbReference>
<reference evidence="2 3" key="1">
    <citation type="submission" date="2017-07" db="EMBL/GenBank/DDBJ databases">
        <title>Flavobacterium cyanobacteriorum sp. nov., isolated from cyanobacterial aggregates in a eutrophic lake.</title>
        <authorList>
            <person name="Cai H."/>
        </authorList>
    </citation>
    <scope>NUCLEOTIDE SEQUENCE [LARGE SCALE GENOMIC DNA]</scope>
    <source>
        <strain evidence="2 3">TH167</strain>
    </source>
</reference>
<keyword evidence="1" id="KW-0732">Signal</keyword>
<name>A0A255ZIE1_9FLAO</name>
<proteinExistence type="predicted"/>
<organism evidence="2 3">
    <name type="scientific">Flavobacterium aurantiibacter</name>
    <dbReference type="NCBI Taxonomy" id="2023067"/>
    <lineage>
        <taxon>Bacteria</taxon>
        <taxon>Pseudomonadati</taxon>
        <taxon>Bacteroidota</taxon>
        <taxon>Flavobacteriia</taxon>
        <taxon>Flavobacteriales</taxon>
        <taxon>Flavobacteriaceae</taxon>
        <taxon>Flavobacterium</taxon>
    </lineage>
</organism>
<dbReference type="Proteomes" id="UP000216035">
    <property type="component" value="Unassembled WGS sequence"/>
</dbReference>
<keyword evidence="3" id="KW-1185">Reference proteome</keyword>
<dbReference type="RefSeq" id="WP_094487261.1">
    <property type="nucleotide sequence ID" value="NZ_NOXX01000220.1"/>
</dbReference>
<comment type="caution">
    <text evidence="2">The sequence shown here is derived from an EMBL/GenBank/DDBJ whole genome shotgun (WGS) entry which is preliminary data.</text>
</comment>
<gene>
    <name evidence="2" type="ORF">CHX27_13375</name>
</gene>
<evidence type="ECO:0000256" key="1">
    <source>
        <dbReference type="SAM" id="SignalP"/>
    </source>
</evidence>
<accession>A0A255ZIE1</accession>
<evidence type="ECO:0008006" key="4">
    <source>
        <dbReference type="Google" id="ProtNLM"/>
    </source>
</evidence>
<evidence type="ECO:0000313" key="3">
    <source>
        <dbReference type="Proteomes" id="UP000216035"/>
    </source>
</evidence>
<feature type="chain" id="PRO_5013124102" description="DUF2946 domain-containing protein" evidence="1">
    <location>
        <begin position="25"/>
        <end position="117"/>
    </location>
</feature>
<sequence length="117" mass="13071">MNASKKYVVCLLAALLLGSLGWQSAHRIHHFEENKLKHCALFTETSDKAVLHHSHGDLSLHCDSCTLAVISDLFPSDLYVGITAQPTLKQKTIVQPSNSWINKHFTYKSLRAPPTFT</sequence>
<evidence type="ECO:0000313" key="2">
    <source>
        <dbReference type="EMBL" id="OYQ40664.1"/>
    </source>
</evidence>
<protein>
    <recommendedName>
        <fullName evidence="4">DUF2946 domain-containing protein</fullName>
    </recommendedName>
</protein>
<dbReference type="AlphaFoldDB" id="A0A255ZIE1"/>
<feature type="signal peptide" evidence="1">
    <location>
        <begin position="1"/>
        <end position="24"/>
    </location>
</feature>